<comment type="caution">
    <text evidence="1">The sequence shown here is derived from an EMBL/GenBank/DDBJ whole genome shotgun (WGS) entry which is preliminary data.</text>
</comment>
<reference evidence="1" key="1">
    <citation type="submission" date="2022-04" db="EMBL/GenBank/DDBJ databases">
        <title>Desulfatitalea alkaliphila sp. nov., a novel anaerobic sulfate-reducing bacterium isolated from terrestrial mud volcano, Taman Peninsula, Russia.</title>
        <authorList>
            <person name="Khomyakova M.A."/>
            <person name="Merkel A.Y."/>
            <person name="Slobodkin A.I."/>
        </authorList>
    </citation>
    <scope>NUCLEOTIDE SEQUENCE</scope>
    <source>
        <strain evidence="1">M08but</strain>
    </source>
</reference>
<keyword evidence="2" id="KW-1185">Reference proteome</keyword>
<evidence type="ECO:0000313" key="1">
    <source>
        <dbReference type="EMBL" id="MCJ8501909.1"/>
    </source>
</evidence>
<dbReference type="AlphaFoldDB" id="A0AA41R3Y3"/>
<organism evidence="1 2">
    <name type="scientific">Desulfatitalea alkaliphila</name>
    <dbReference type="NCBI Taxonomy" id="2929485"/>
    <lineage>
        <taxon>Bacteria</taxon>
        <taxon>Pseudomonadati</taxon>
        <taxon>Thermodesulfobacteriota</taxon>
        <taxon>Desulfobacteria</taxon>
        <taxon>Desulfobacterales</taxon>
        <taxon>Desulfosarcinaceae</taxon>
        <taxon>Desulfatitalea</taxon>
    </lineage>
</organism>
<dbReference type="Proteomes" id="UP001165427">
    <property type="component" value="Unassembled WGS sequence"/>
</dbReference>
<name>A0AA41R3Y3_9BACT</name>
<proteinExistence type="predicted"/>
<gene>
    <name evidence="1" type="ORF">MRX98_15095</name>
</gene>
<evidence type="ECO:0000313" key="2">
    <source>
        <dbReference type="Proteomes" id="UP001165427"/>
    </source>
</evidence>
<dbReference type="RefSeq" id="WP_246911311.1">
    <property type="nucleotide sequence ID" value="NZ_JALJRB010000018.1"/>
</dbReference>
<sequence>MFFTVLIVLFVLVFGFLGWRMMAAPGDASREEVDTYTCPRCNEHHCDCYKEEEEEKS</sequence>
<dbReference type="EMBL" id="JALJRB010000018">
    <property type="protein sequence ID" value="MCJ8501909.1"/>
    <property type="molecule type" value="Genomic_DNA"/>
</dbReference>
<protein>
    <submittedName>
        <fullName evidence="1">Uncharacterized protein</fullName>
    </submittedName>
</protein>
<accession>A0AA41R3Y3</accession>